<reference evidence="1" key="1">
    <citation type="journal article" date="2021" name="Sci. Rep.">
        <title>Diploid genomic architecture of Nitzschia inconspicua, an elite biomass production diatom.</title>
        <authorList>
            <person name="Oliver A."/>
            <person name="Podell S."/>
            <person name="Pinowska A."/>
            <person name="Traller J.C."/>
            <person name="Smith S.R."/>
            <person name="McClure R."/>
            <person name="Beliaev A."/>
            <person name="Bohutskyi P."/>
            <person name="Hill E.A."/>
            <person name="Rabines A."/>
            <person name="Zheng H."/>
            <person name="Allen L.Z."/>
            <person name="Kuo A."/>
            <person name="Grigoriev I.V."/>
            <person name="Allen A.E."/>
            <person name="Hazlebeck D."/>
            <person name="Allen E.E."/>
        </authorList>
    </citation>
    <scope>NUCLEOTIDE SEQUENCE</scope>
    <source>
        <strain evidence="1">Hildebrandi</strain>
    </source>
</reference>
<dbReference type="AlphaFoldDB" id="A0A9K3KEG8"/>
<keyword evidence="2" id="KW-1185">Reference proteome</keyword>
<dbReference type="GO" id="GO:0016811">
    <property type="term" value="F:hydrolase activity, acting on carbon-nitrogen (but not peptide) bonds, in linear amides"/>
    <property type="evidence" value="ECO:0007669"/>
    <property type="project" value="InterPro"/>
</dbReference>
<dbReference type="OrthoDB" id="3335528at2759"/>
<organism evidence="1 2">
    <name type="scientific">Nitzschia inconspicua</name>
    <dbReference type="NCBI Taxonomy" id="303405"/>
    <lineage>
        <taxon>Eukaryota</taxon>
        <taxon>Sar</taxon>
        <taxon>Stramenopiles</taxon>
        <taxon>Ochrophyta</taxon>
        <taxon>Bacillariophyta</taxon>
        <taxon>Bacillariophyceae</taxon>
        <taxon>Bacillariophycidae</taxon>
        <taxon>Bacillariales</taxon>
        <taxon>Bacillariaceae</taxon>
        <taxon>Nitzschia</taxon>
    </lineage>
</organism>
<protein>
    <submittedName>
        <fullName evidence="1">Acetamidase/formamidase</fullName>
    </submittedName>
</protein>
<reference evidence="1" key="2">
    <citation type="submission" date="2021-04" db="EMBL/GenBank/DDBJ databases">
        <authorList>
            <person name="Podell S."/>
        </authorList>
    </citation>
    <scope>NUCLEOTIDE SEQUENCE</scope>
    <source>
        <strain evidence="1">Hildebrandi</strain>
    </source>
</reference>
<comment type="caution">
    <text evidence="1">The sequence shown here is derived from an EMBL/GenBank/DDBJ whole genome shotgun (WGS) entry which is preliminary data.</text>
</comment>
<dbReference type="PANTHER" id="PTHR31891:SF1">
    <property type="entry name" value="FORMAMIDASE C869.04-RELATED"/>
    <property type="match status" value="1"/>
</dbReference>
<accession>A0A9K3KEG8</accession>
<dbReference type="PANTHER" id="PTHR31891">
    <property type="entry name" value="FORMAMIDASE C869.04-RELATED"/>
    <property type="match status" value="1"/>
</dbReference>
<dbReference type="Proteomes" id="UP000693970">
    <property type="component" value="Unassembled WGS sequence"/>
</dbReference>
<sequence>MSQLPGRSSLQCSPVFPEAKYFLSKDHCQSEFSSSIRPILTVEPDSLVHVETNDCFHGKVQPNNNDVTVNGVSAFNWLSAIPVKDRNPITGPIFIQGAEKGDVLAVTLVDIRPQGVGVACCGSDSGQLCHWMRQYKLENNDPCTTDADASVAAIRFFDLTEETTCQQVGNGRDTTRIMVTMRETNHTYSVANNNGSKNDESVKRIGPIAFPASPMLGVIGVAPAEEEGDPIGTMPAGKHGGNLDNRANGIGSTIYLPVNHAGALLSIGDMHAFQGDGEISGTGVEIGGHVLLTCHVWKRNELYPNKSKDNGNNLFIPLQLEYPVTETATHWITYGVVIENIPQTTQIACQEAAKILMGQWGFSLEEAFIFLSVQGDLGLCQACHPDTGTQIAKMSVPKLKSVCPRPFRAVWEEKTMELLT</sequence>
<proteinExistence type="predicted"/>
<dbReference type="EMBL" id="JAGRRH010000026">
    <property type="protein sequence ID" value="KAG7341731.1"/>
    <property type="molecule type" value="Genomic_DNA"/>
</dbReference>
<gene>
    <name evidence="1" type="ORF">IV203_023684</name>
</gene>
<dbReference type="InterPro" id="IPR004304">
    <property type="entry name" value="FmdA_AmdA"/>
</dbReference>
<evidence type="ECO:0000313" key="2">
    <source>
        <dbReference type="Proteomes" id="UP000693970"/>
    </source>
</evidence>
<evidence type="ECO:0000313" key="1">
    <source>
        <dbReference type="EMBL" id="KAG7341731.1"/>
    </source>
</evidence>
<name>A0A9K3KEG8_9STRA</name>
<dbReference type="Pfam" id="PF03069">
    <property type="entry name" value="FmdA_AmdA"/>
    <property type="match status" value="1"/>
</dbReference>